<dbReference type="RefSeq" id="WP_068608986.1">
    <property type="nucleotide sequence ID" value="NZ_CP011388.1"/>
</dbReference>
<feature type="domain" description="TadE-like" evidence="2">
    <location>
        <begin position="10"/>
        <end position="51"/>
    </location>
</feature>
<dbReference type="Proteomes" id="UP000076927">
    <property type="component" value="Chromosome"/>
</dbReference>
<protein>
    <recommendedName>
        <fullName evidence="2">TadE-like domain-containing protein</fullName>
    </recommendedName>
</protein>
<keyword evidence="1" id="KW-0812">Transmembrane</keyword>
<evidence type="ECO:0000313" key="3">
    <source>
        <dbReference type="EMBL" id="ANE47850.1"/>
    </source>
</evidence>
<name>A0A172TLE5_9BACL</name>
<keyword evidence="1" id="KW-0472">Membrane</keyword>
<dbReference type="PATRIC" id="fig|1178515.4.peg.3601"/>
<dbReference type="KEGG" id="pswu:SY83_17870"/>
<evidence type="ECO:0000313" key="4">
    <source>
        <dbReference type="Proteomes" id="UP000076927"/>
    </source>
</evidence>
<dbReference type="AlphaFoldDB" id="A0A172TLE5"/>
<dbReference type="Pfam" id="PF07811">
    <property type="entry name" value="TadE"/>
    <property type="match status" value="1"/>
</dbReference>
<gene>
    <name evidence="3" type="ORF">SY83_17870</name>
</gene>
<dbReference type="EMBL" id="CP011388">
    <property type="protein sequence ID" value="ANE47850.1"/>
    <property type="molecule type" value="Genomic_DNA"/>
</dbReference>
<dbReference type="InterPro" id="IPR012495">
    <property type="entry name" value="TadE-like_dom"/>
</dbReference>
<evidence type="ECO:0000256" key="1">
    <source>
        <dbReference type="SAM" id="Phobius"/>
    </source>
</evidence>
<keyword evidence="1" id="KW-1133">Transmembrane helix</keyword>
<keyword evidence="4" id="KW-1185">Reference proteome</keyword>
<accession>A0A172TLE5</accession>
<reference evidence="3 4" key="1">
    <citation type="submission" date="2015-01" db="EMBL/GenBank/DDBJ databases">
        <title>Paenibacillus swuensis/DY6/whole genome sequencing.</title>
        <authorList>
            <person name="Kim M.K."/>
            <person name="Srinivasan S."/>
            <person name="Lee J.-J."/>
        </authorList>
    </citation>
    <scope>NUCLEOTIDE SEQUENCE [LARGE SCALE GENOMIC DNA]</scope>
    <source>
        <strain evidence="3 4">DY6</strain>
    </source>
</reference>
<organism evidence="3 4">
    <name type="scientific">Paenibacillus swuensis</name>
    <dbReference type="NCBI Taxonomy" id="1178515"/>
    <lineage>
        <taxon>Bacteria</taxon>
        <taxon>Bacillati</taxon>
        <taxon>Bacillota</taxon>
        <taxon>Bacilli</taxon>
        <taxon>Bacillales</taxon>
        <taxon>Paenibacillaceae</taxon>
        <taxon>Paenibacillus</taxon>
    </lineage>
</organism>
<dbReference type="STRING" id="1178515.SY83_17870"/>
<feature type="transmembrane region" description="Helical" evidence="1">
    <location>
        <begin position="12"/>
        <end position="38"/>
    </location>
</feature>
<proteinExistence type="predicted"/>
<evidence type="ECO:0000259" key="2">
    <source>
        <dbReference type="Pfam" id="PF07811"/>
    </source>
</evidence>
<sequence length="336" mass="37593">MRKIIQGNQGALTVEASLVFPVVLLLTLSLIFTSVFIYQKSAMTVIVNQAAQRTANHWNNSFRSYNTGHYSLGQADGLYWRSLQDSNSDTFNFLWPNQPSRVEVGGEGVMESSGLPETKMAKALNEFPQGLNGQMAYSNKMFTRYVTVRLQSPFQMPLVSAGLWGTAGLQAEAKAAIVEPSEFIRSLDFVRTYMPYIQHYMSRTQLQLLLNRFKTATPVQTSTQTLAFRTHSEAKQFLQNTVGGRGSSATTEQTGEWRMIDALDSDGVAHQAYIGYQSSTRSLRDQLTKDLELMATGKVKGVVWHLFKKDGKEQWGLSKSLQKTLEQKGIIIVKHG</sequence>